<dbReference type="Proteomes" id="UP000288805">
    <property type="component" value="Unassembled WGS sequence"/>
</dbReference>
<name>A0A438DFP9_VITVI</name>
<keyword evidence="1" id="KW-0812">Transmembrane</keyword>
<comment type="caution">
    <text evidence="2">The sequence shown here is derived from an EMBL/GenBank/DDBJ whole genome shotgun (WGS) entry which is preliminary data.</text>
</comment>
<dbReference type="PANTHER" id="PTHR30560:SF4">
    <property type="entry name" value="OS01G0894700 PROTEIN"/>
    <property type="match status" value="1"/>
</dbReference>
<keyword evidence="1" id="KW-1133">Transmembrane helix</keyword>
<evidence type="ECO:0000313" key="3">
    <source>
        <dbReference type="Proteomes" id="UP000288805"/>
    </source>
</evidence>
<reference evidence="2 3" key="1">
    <citation type="journal article" date="2018" name="PLoS Genet.">
        <title>Population sequencing reveals clonal diversity and ancestral inbreeding in the grapevine cultivar Chardonnay.</title>
        <authorList>
            <person name="Roach M.J."/>
            <person name="Johnson D.L."/>
            <person name="Bohlmann J."/>
            <person name="van Vuuren H.J."/>
            <person name="Jones S.J."/>
            <person name="Pretorius I.S."/>
            <person name="Schmidt S.A."/>
            <person name="Borneman A.R."/>
        </authorList>
    </citation>
    <scope>NUCLEOTIDE SEQUENCE [LARGE SCALE GENOMIC DNA]</scope>
    <source>
        <strain evidence="3">cv. Chardonnay</strain>
        <tissue evidence="2">Leaf</tissue>
    </source>
</reference>
<evidence type="ECO:0008006" key="4">
    <source>
        <dbReference type="Google" id="ProtNLM"/>
    </source>
</evidence>
<dbReference type="InterPro" id="IPR036611">
    <property type="entry name" value="Trigger_fac_ribosome-bd_sf"/>
</dbReference>
<accession>A0A438DFP9</accession>
<sequence length="286" mass="31656">MRLYVSPHRLSYPCNLHQGSLRFLSKPISAVGSGSKASIIDPKDNDITIKNAKIVVESQEDDEIQTGDLTAGIHLTVKSTRESSWVELGLYDQLVLLPVHSLKGLFTGKQLGKLRVDVAGVDTQRVFDHVLTNLARSAPPIPGFRRQKGGNSLYVLIRLWPFLCAYILLSFSMELVNPRILTFIAFCMCMGIDPGKTSNVPKSFLLQILGEERVTKFVIQEIITATVSDYVMKENLNVKDKKITTTPAAEELKSLFTPGNEFGFNATLELEKSESEATSSSSSEME</sequence>
<dbReference type="InterPro" id="IPR005215">
    <property type="entry name" value="Trig_fac"/>
</dbReference>
<gene>
    <name evidence="2" type="ORF">CK203_092994</name>
</gene>
<dbReference type="Gene3D" id="3.30.70.1050">
    <property type="entry name" value="Trigger factor ribosome-binding domain"/>
    <property type="match status" value="1"/>
</dbReference>
<dbReference type="EMBL" id="QGNW01001646">
    <property type="protein sequence ID" value="RVW34282.1"/>
    <property type="molecule type" value="Genomic_DNA"/>
</dbReference>
<organism evidence="2 3">
    <name type="scientific">Vitis vinifera</name>
    <name type="common">Grape</name>
    <dbReference type="NCBI Taxonomy" id="29760"/>
    <lineage>
        <taxon>Eukaryota</taxon>
        <taxon>Viridiplantae</taxon>
        <taxon>Streptophyta</taxon>
        <taxon>Embryophyta</taxon>
        <taxon>Tracheophyta</taxon>
        <taxon>Spermatophyta</taxon>
        <taxon>Magnoliopsida</taxon>
        <taxon>eudicotyledons</taxon>
        <taxon>Gunneridae</taxon>
        <taxon>Pentapetalae</taxon>
        <taxon>rosids</taxon>
        <taxon>Vitales</taxon>
        <taxon>Vitaceae</taxon>
        <taxon>Viteae</taxon>
        <taxon>Vitis</taxon>
    </lineage>
</organism>
<proteinExistence type="predicted"/>
<feature type="transmembrane region" description="Helical" evidence="1">
    <location>
        <begin position="153"/>
        <end position="169"/>
    </location>
</feature>
<keyword evidence="1" id="KW-0472">Membrane</keyword>
<dbReference type="GO" id="GO:0006457">
    <property type="term" value="P:protein folding"/>
    <property type="evidence" value="ECO:0007669"/>
    <property type="project" value="InterPro"/>
</dbReference>
<dbReference type="PANTHER" id="PTHR30560">
    <property type="entry name" value="TRIGGER FACTOR CHAPERONE AND PEPTIDYL-PROLYL CIS/TRANS ISOMERASE"/>
    <property type="match status" value="1"/>
</dbReference>
<protein>
    <recommendedName>
        <fullName evidence="4">Trigger factor ribosome-binding bacterial domain-containing protein</fullName>
    </recommendedName>
</protein>
<dbReference type="AlphaFoldDB" id="A0A438DFP9"/>
<evidence type="ECO:0000313" key="2">
    <source>
        <dbReference type="EMBL" id="RVW34282.1"/>
    </source>
</evidence>
<dbReference type="GO" id="GO:0015031">
    <property type="term" value="P:protein transport"/>
    <property type="evidence" value="ECO:0007669"/>
    <property type="project" value="InterPro"/>
</dbReference>
<evidence type="ECO:0000256" key="1">
    <source>
        <dbReference type="SAM" id="Phobius"/>
    </source>
</evidence>